<comment type="cofactor">
    <cofactor evidence="1">
        <name>pyridoxal 5'-phosphate</name>
        <dbReference type="ChEBI" id="CHEBI:597326"/>
    </cofactor>
</comment>
<dbReference type="AlphaFoldDB" id="A0A1V8M4H7"/>
<organism evidence="6 7">
    <name type="scientific">Methyloprofundus sedimenti</name>
    <dbReference type="NCBI Taxonomy" id="1420851"/>
    <lineage>
        <taxon>Bacteria</taxon>
        <taxon>Pseudomonadati</taxon>
        <taxon>Pseudomonadota</taxon>
        <taxon>Gammaproteobacteria</taxon>
        <taxon>Methylococcales</taxon>
        <taxon>Methylococcaceae</taxon>
        <taxon>Methyloprofundus</taxon>
    </lineage>
</organism>
<feature type="transmembrane region" description="Helical" evidence="5">
    <location>
        <begin position="706"/>
        <end position="726"/>
    </location>
</feature>
<evidence type="ECO:0000256" key="5">
    <source>
        <dbReference type="SAM" id="Phobius"/>
    </source>
</evidence>
<keyword evidence="5" id="KW-0812">Transmembrane</keyword>
<keyword evidence="3" id="KW-0808">Transferase</keyword>
<evidence type="ECO:0000256" key="1">
    <source>
        <dbReference type="ARBA" id="ARBA00001933"/>
    </source>
</evidence>
<dbReference type="EMBL" id="LPUF01000001">
    <property type="protein sequence ID" value="OQK16459.1"/>
    <property type="molecule type" value="Genomic_DNA"/>
</dbReference>
<evidence type="ECO:0000313" key="6">
    <source>
        <dbReference type="EMBL" id="OQK16459.1"/>
    </source>
</evidence>
<keyword evidence="5" id="KW-1133">Transmembrane helix</keyword>
<proteinExistence type="predicted"/>
<dbReference type="Pfam" id="PF00202">
    <property type="entry name" value="Aminotran_3"/>
    <property type="match status" value="1"/>
</dbReference>
<dbReference type="InterPro" id="IPR015422">
    <property type="entry name" value="PyrdxlP-dep_Trfase_small"/>
</dbReference>
<protein>
    <recommendedName>
        <fullName evidence="8">Aminotransferase class III</fullName>
    </recommendedName>
</protein>
<evidence type="ECO:0000256" key="4">
    <source>
        <dbReference type="ARBA" id="ARBA00022898"/>
    </source>
</evidence>
<comment type="caution">
    <text evidence="6">The sequence shown here is derived from an EMBL/GenBank/DDBJ whole genome shotgun (WGS) entry which is preliminary data.</text>
</comment>
<gene>
    <name evidence="6" type="ORF">AU255_00695</name>
</gene>
<keyword evidence="7" id="KW-1185">Reference proteome</keyword>
<evidence type="ECO:0000256" key="3">
    <source>
        <dbReference type="ARBA" id="ARBA00022679"/>
    </source>
</evidence>
<sequence>MIVFEDMKLRINSVSISVERKELSIGGGLYKPATSSILNTIQQRNQTGKVTFLLASQPIFAESAQAAYLLCEYINVLRKKGTRKIYKTFFCNSRIEALHGAIKISRHNAGIIHSNSTGNVLVYDKGRYYDALFDPLSQGSSKALVPNVFFYDVFSDLLNYLNKSCVSTNAVVFCLYDDFSIDCLNDIQQICKENKATLVIDTSHVTDRVIELALSFISYTPDIIIWGEELTDHQVPFAAFSVIDNLYRVWGNISTCFIHSSTYGGNSLVTSIVRDRVLEKISVTSDILFQLENIADNLDARMEIFRTYINSMTPLIYRAAKLDLDIISAKGSKITIKDQYGKKVNLIDCIGGAGSNLRGYNPDDIGRLLETHQPTFNYWKELAHMLSDLTGLGNVFPAVSGACAVDIAMSLAMLANSGKSIILVFKGNYAGKTMISINGSEEEFDRKPFAPLYWDVVYLDIFAENAEAELLKELQSGKIALVWFEVMQGNSLDRVPSRLMDIIFEYKKDYDYIIGIDEILNGMFRTGPFVSFNRTQYEPDIITLSKGLSDLTFPVSAVLFTDEIYSRAKLVNEKLVTRYQSLFLNQLGAHIALNSLINANKLYGKDRIKNAGGLLKSELNKIVKQSPLLKEIRGEGLHLQLLLDLERFPLSLFGKDISELLVSRLFLSQGHVLQYFCRLLPPLNISDSEILELVAGIEKSLKINRLVFFLFGLKHGFIFLYLLMVAQFRSGVAQLVGSIKGEAC</sequence>
<dbReference type="GO" id="GO:0008483">
    <property type="term" value="F:transaminase activity"/>
    <property type="evidence" value="ECO:0007669"/>
    <property type="project" value="UniProtKB-KW"/>
</dbReference>
<dbReference type="InterPro" id="IPR015424">
    <property type="entry name" value="PyrdxlP-dep_Trfase"/>
</dbReference>
<keyword evidence="2" id="KW-0032">Aminotransferase</keyword>
<dbReference type="Proteomes" id="UP000191980">
    <property type="component" value="Unassembled WGS sequence"/>
</dbReference>
<dbReference type="STRING" id="1420851.AU255_00695"/>
<dbReference type="GO" id="GO:0030170">
    <property type="term" value="F:pyridoxal phosphate binding"/>
    <property type="evidence" value="ECO:0007669"/>
    <property type="project" value="InterPro"/>
</dbReference>
<dbReference type="PANTHER" id="PTHR11986">
    <property type="entry name" value="AMINOTRANSFERASE CLASS III"/>
    <property type="match status" value="1"/>
</dbReference>
<dbReference type="Gene3D" id="3.90.1150.10">
    <property type="entry name" value="Aspartate Aminotransferase, domain 1"/>
    <property type="match status" value="1"/>
</dbReference>
<keyword evidence="4" id="KW-0663">Pyridoxal phosphate</keyword>
<accession>A0A1V8M4H7</accession>
<dbReference type="SUPFAM" id="SSF53383">
    <property type="entry name" value="PLP-dependent transferases"/>
    <property type="match status" value="2"/>
</dbReference>
<dbReference type="InterPro" id="IPR005814">
    <property type="entry name" value="Aminotrans_3"/>
</dbReference>
<evidence type="ECO:0000256" key="2">
    <source>
        <dbReference type="ARBA" id="ARBA00022576"/>
    </source>
</evidence>
<dbReference type="InterPro" id="IPR015421">
    <property type="entry name" value="PyrdxlP-dep_Trfase_major"/>
</dbReference>
<keyword evidence="5" id="KW-0472">Membrane</keyword>
<dbReference type="GO" id="GO:0042802">
    <property type="term" value="F:identical protein binding"/>
    <property type="evidence" value="ECO:0007669"/>
    <property type="project" value="TreeGrafter"/>
</dbReference>
<reference evidence="6 7" key="1">
    <citation type="submission" date="2015-12" db="EMBL/GenBank/DDBJ databases">
        <authorList>
            <person name="Shamseldin A."/>
            <person name="Moawad H."/>
            <person name="Abd El-Rahim W.M."/>
            <person name="Sadowsky M.J."/>
        </authorList>
    </citation>
    <scope>NUCLEOTIDE SEQUENCE [LARGE SCALE GENOMIC DNA]</scope>
    <source>
        <strain evidence="6 7">WF1</strain>
    </source>
</reference>
<name>A0A1V8M4H7_9GAMM</name>
<dbReference type="InterPro" id="IPR050103">
    <property type="entry name" value="Class-III_PLP-dep_AT"/>
</dbReference>
<dbReference type="PANTHER" id="PTHR11986:SF79">
    <property type="entry name" value="ACETYLORNITHINE AMINOTRANSFERASE, MITOCHONDRIAL"/>
    <property type="match status" value="1"/>
</dbReference>
<dbReference type="Gene3D" id="3.40.640.10">
    <property type="entry name" value="Type I PLP-dependent aspartate aminotransferase-like (Major domain)"/>
    <property type="match status" value="2"/>
</dbReference>
<evidence type="ECO:0008006" key="8">
    <source>
        <dbReference type="Google" id="ProtNLM"/>
    </source>
</evidence>
<evidence type="ECO:0000313" key="7">
    <source>
        <dbReference type="Proteomes" id="UP000191980"/>
    </source>
</evidence>